<sequence>MSEGFKDKVVLVTGGSRGIGRACAQAFAKAGASTVVISYVGNEAAAMETVGLLQQSGAKAEAVRFDLADTAACAGAIDGIVKTHGRLDVLVNNAGMAIDGLVMRIKDEDWDRQMDINLRGAFALIRAASRPMMKQRAGAIINITSVVGEMGNPGQAAYSAAKAGLIGLTKSVAKELASRSIRVNAVSPGFISTDMTSHLDDELRQKMVGGIALGRLGNPEEVAGAVVFLASDAASYITGEVLKVNGGMYM</sequence>
<dbReference type="SUPFAM" id="SSF51735">
    <property type="entry name" value="NAD(P)-binding Rossmann-fold domains"/>
    <property type="match status" value="1"/>
</dbReference>
<dbReference type="PANTHER" id="PTHR42879:SF2">
    <property type="entry name" value="3-OXOACYL-[ACYL-CARRIER-PROTEIN] REDUCTASE FABG"/>
    <property type="match status" value="1"/>
</dbReference>
<dbReference type="OrthoDB" id="9804774at2"/>
<gene>
    <name evidence="7" type="primary">fabG</name>
    <name evidence="7" type="ORF">D7X32_20030</name>
</gene>
<dbReference type="InterPro" id="IPR050259">
    <property type="entry name" value="SDR"/>
</dbReference>
<dbReference type="SMART" id="SM00822">
    <property type="entry name" value="PKS_KR"/>
    <property type="match status" value="1"/>
</dbReference>
<evidence type="ECO:0000259" key="6">
    <source>
        <dbReference type="SMART" id="SM00822"/>
    </source>
</evidence>
<dbReference type="InterPro" id="IPR020904">
    <property type="entry name" value="Sc_DH/Rdtase_CS"/>
</dbReference>
<dbReference type="AlphaFoldDB" id="A0A3A8K026"/>
<feature type="binding site" evidence="4">
    <location>
        <position position="93"/>
    </location>
    <ligand>
        <name>NADP(+)</name>
        <dbReference type="ChEBI" id="CHEBI:58349"/>
    </ligand>
</feature>
<feature type="binding site" evidence="4">
    <location>
        <begin position="14"/>
        <end position="17"/>
    </location>
    <ligand>
        <name>NADP(+)</name>
        <dbReference type="ChEBI" id="CHEBI:58349"/>
    </ligand>
</feature>
<keyword evidence="5" id="KW-0275">Fatty acid biosynthesis</keyword>
<dbReference type="InterPro" id="IPR057326">
    <property type="entry name" value="KR_dom"/>
</dbReference>
<comment type="catalytic activity">
    <reaction evidence="5">
        <text>a (3R)-hydroxyacyl-[ACP] + NADP(+) = a 3-oxoacyl-[ACP] + NADPH + H(+)</text>
        <dbReference type="Rhea" id="RHEA:17397"/>
        <dbReference type="Rhea" id="RHEA-COMP:9916"/>
        <dbReference type="Rhea" id="RHEA-COMP:9945"/>
        <dbReference type="ChEBI" id="CHEBI:15378"/>
        <dbReference type="ChEBI" id="CHEBI:57783"/>
        <dbReference type="ChEBI" id="CHEBI:58349"/>
        <dbReference type="ChEBI" id="CHEBI:78776"/>
        <dbReference type="ChEBI" id="CHEBI:78827"/>
        <dbReference type="EC" id="1.1.1.100"/>
    </reaction>
</comment>
<protein>
    <recommendedName>
        <fullName evidence="5">3-oxoacyl-[acyl-carrier-protein] reductase</fullName>
        <ecNumber evidence="5">1.1.1.100</ecNumber>
    </recommendedName>
</protein>
<dbReference type="GO" id="GO:0004316">
    <property type="term" value="F:3-oxoacyl-[acyl-carrier-protein] reductase (NADPH) activity"/>
    <property type="evidence" value="ECO:0007669"/>
    <property type="project" value="UniProtKB-UniRule"/>
</dbReference>
<dbReference type="InterPro" id="IPR002347">
    <property type="entry name" value="SDR_fam"/>
</dbReference>
<dbReference type="Gene3D" id="3.40.50.720">
    <property type="entry name" value="NAD(P)-binding Rossmann-like Domain"/>
    <property type="match status" value="1"/>
</dbReference>
<accession>A0A3A8K026</accession>
<dbReference type="GO" id="GO:0051287">
    <property type="term" value="F:NAD binding"/>
    <property type="evidence" value="ECO:0007669"/>
    <property type="project" value="UniProtKB-UniRule"/>
</dbReference>
<dbReference type="UniPathway" id="UPA00094"/>
<keyword evidence="5" id="KW-0276">Fatty acid metabolism</keyword>
<dbReference type="InterPro" id="IPR036291">
    <property type="entry name" value="NAD(P)-bd_dom_sf"/>
</dbReference>
<dbReference type="PRINTS" id="PR00081">
    <property type="entry name" value="GDHRDH"/>
</dbReference>
<dbReference type="PANTHER" id="PTHR42879">
    <property type="entry name" value="3-OXOACYL-(ACYL-CARRIER-PROTEIN) REDUCTASE"/>
    <property type="match status" value="1"/>
</dbReference>
<dbReference type="CDD" id="cd05333">
    <property type="entry name" value="BKR_SDR_c"/>
    <property type="match status" value="1"/>
</dbReference>
<evidence type="ECO:0000313" key="7">
    <source>
        <dbReference type="EMBL" id="RKH01513.1"/>
    </source>
</evidence>
<comment type="similarity">
    <text evidence="1 5">Belongs to the short-chain dehydrogenases/reductases (SDR) family.</text>
</comment>
<dbReference type="NCBIfam" id="TIGR01830">
    <property type="entry name" value="3oxo_ACP_reduc"/>
    <property type="match status" value="1"/>
</dbReference>
<evidence type="ECO:0000313" key="8">
    <source>
        <dbReference type="Proteomes" id="UP000268313"/>
    </source>
</evidence>
<comment type="function">
    <text evidence="5">Catalyzes the NADPH-dependent reduction of beta-ketoacyl-ACP substrates to beta-hydroxyacyl-ACP products, the first reductive step in the elongation cycle of fatty acid biosynthesis.</text>
</comment>
<dbReference type="EC" id="1.1.1.100" evidence="5"/>
<feature type="active site" description="Proton acceptor" evidence="3">
    <location>
        <position position="158"/>
    </location>
</feature>
<evidence type="ECO:0000256" key="3">
    <source>
        <dbReference type="PIRSR" id="PIRSR611284-1"/>
    </source>
</evidence>
<keyword evidence="4 5" id="KW-0521">NADP</keyword>
<reference evidence="8" key="1">
    <citation type="submission" date="2018-09" db="EMBL/GenBank/DDBJ databases">
        <authorList>
            <person name="Livingstone P.G."/>
            <person name="Whitworth D.E."/>
        </authorList>
    </citation>
    <scope>NUCLEOTIDE SEQUENCE [LARGE SCALE GENOMIC DNA]</scope>
    <source>
        <strain evidence="8">CA043D</strain>
    </source>
</reference>
<dbReference type="FunFam" id="3.40.50.720:FF:000173">
    <property type="entry name" value="3-oxoacyl-[acyl-carrier protein] reductase"/>
    <property type="match status" value="1"/>
</dbReference>
<organism evidence="7 8">
    <name type="scientific">Corallococcus carmarthensis</name>
    <dbReference type="NCBI Taxonomy" id="2316728"/>
    <lineage>
        <taxon>Bacteria</taxon>
        <taxon>Pseudomonadati</taxon>
        <taxon>Myxococcota</taxon>
        <taxon>Myxococcia</taxon>
        <taxon>Myxococcales</taxon>
        <taxon>Cystobacterineae</taxon>
        <taxon>Myxococcaceae</taxon>
        <taxon>Corallococcus</taxon>
    </lineage>
</organism>
<feature type="binding site" evidence="4">
    <location>
        <begin position="158"/>
        <end position="162"/>
    </location>
    <ligand>
        <name>NADP(+)</name>
        <dbReference type="ChEBI" id="CHEBI:58349"/>
    </ligand>
</feature>
<proteinExistence type="inferred from homology"/>
<evidence type="ECO:0000256" key="4">
    <source>
        <dbReference type="PIRSR" id="PIRSR611284-2"/>
    </source>
</evidence>
<dbReference type="Proteomes" id="UP000268313">
    <property type="component" value="Unassembled WGS sequence"/>
</dbReference>
<dbReference type="NCBIfam" id="NF009466">
    <property type="entry name" value="PRK12826.1-2"/>
    <property type="match status" value="1"/>
</dbReference>
<comment type="caution">
    <text evidence="7">The sequence shown here is derived from an EMBL/GenBank/DDBJ whole genome shotgun (WGS) entry which is preliminary data.</text>
</comment>
<keyword evidence="5" id="KW-0443">Lipid metabolism</keyword>
<keyword evidence="2 5" id="KW-0560">Oxidoreductase</keyword>
<dbReference type="InterPro" id="IPR011284">
    <property type="entry name" value="3oxo_ACP_reduc"/>
</dbReference>
<comment type="subunit">
    <text evidence="5">Homotetramer.</text>
</comment>
<dbReference type="Pfam" id="PF13561">
    <property type="entry name" value="adh_short_C2"/>
    <property type="match status" value="1"/>
</dbReference>
<dbReference type="NCBIfam" id="NF005559">
    <property type="entry name" value="PRK07231.1"/>
    <property type="match status" value="1"/>
</dbReference>
<keyword evidence="5" id="KW-0444">Lipid biosynthesis</keyword>
<comment type="pathway">
    <text evidence="5">Lipid metabolism; fatty acid biosynthesis.</text>
</comment>
<evidence type="ECO:0000256" key="1">
    <source>
        <dbReference type="ARBA" id="ARBA00006484"/>
    </source>
</evidence>
<dbReference type="PRINTS" id="PR00080">
    <property type="entry name" value="SDRFAMILY"/>
</dbReference>
<dbReference type="RefSeq" id="WP_120604159.1">
    <property type="nucleotide sequence ID" value="NZ_JABFJX010000154.1"/>
</dbReference>
<feature type="domain" description="Ketoreductase" evidence="6">
    <location>
        <begin position="8"/>
        <end position="189"/>
    </location>
</feature>
<evidence type="ECO:0000256" key="2">
    <source>
        <dbReference type="ARBA" id="ARBA00023002"/>
    </source>
</evidence>
<name>A0A3A8K026_9BACT</name>
<keyword evidence="8" id="KW-1185">Reference proteome</keyword>
<feature type="binding site" evidence="4">
    <location>
        <position position="191"/>
    </location>
    <ligand>
        <name>NADP(+)</name>
        <dbReference type="ChEBI" id="CHEBI:58349"/>
    </ligand>
</feature>
<evidence type="ECO:0000256" key="5">
    <source>
        <dbReference type="RuleBase" id="RU366074"/>
    </source>
</evidence>
<dbReference type="PROSITE" id="PS00061">
    <property type="entry name" value="ADH_SHORT"/>
    <property type="match status" value="1"/>
</dbReference>
<dbReference type="EMBL" id="RAWE01000070">
    <property type="protein sequence ID" value="RKH01513.1"/>
    <property type="molecule type" value="Genomic_DNA"/>
</dbReference>
<dbReference type="GO" id="GO:0006633">
    <property type="term" value="P:fatty acid biosynthetic process"/>
    <property type="evidence" value="ECO:0007669"/>
    <property type="project" value="UniProtKB-UniPathway"/>
</dbReference>